<gene>
    <name evidence="4" type="ORF">INF26_01080</name>
</gene>
<dbReference type="PROSITE" id="PS50943">
    <property type="entry name" value="HTH_CROC1"/>
    <property type="match status" value="1"/>
</dbReference>
<keyword evidence="1" id="KW-0238">DNA-binding</keyword>
<evidence type="ECO:0000256" key="2">
    <source>
        <dbReference type="SAM" id="Phobius"/>
    </source>
</evidence>
<dbReference type="EMBL" id="JADCJZ010000001">
    <property type="protein sequence ID" value="MBE5023445.1"/>
    <property type="molecule type" value="Genomic_DNA"/>
</dbReference>
<accession>A0ABR9QQV8</accession>
<dbReference type="InterPro" id="IPR010982">
    <property type="entry name" value="Lambda_DNA-bd_dom_sf"/>
</dbReference>
<reference evidence="4 5" key="1">
    <citation type="submission" date="2020-10" db="EMBL/GenBank/DDBJ databases">
        <title>ChiBAC.</title>
        <authorList>
            <person name="Zenner C."/>
            <person name="Hitch T.C.A."/>
            <person name="Clavel T."/>
        </authorList>
    </citation>
    <scope>NUCLEOTIDE SEQUENCE [LARGE SCALE GENOMIC DNA]</scope>
    <source>
        <strain evidence="4 5">DSM 107455</strain>
    </source>
</reference>
<dbReference type="Proteomes" id="UP001194273">
    <property type="component" value="Unassembled WGS sequence"/>
</dbReference>
<keyword evidence="2" id="KW-1133">Transmembrane helix</keyword>
<keyword evidence="5" id="KW-1185">Reference proteome</keyword>
<dbReference type="SMART" id="SM00530">
    <property type="entry name" value="HTH_XRE"/>
    <property type="match status" value="1"/>
</dbReference>
<dbReference type="PANTHER" id="PTHR46558:SF15">
    <property type="entry name" value="HELIX-TURN-HELIX DOMAIN PROTEIN"/>
    <property type="match status" value="1"/>
</dbReference>
<dbReference type="CDD" id="cd00093">
    <property type="entry name" value="HTH_XRE"/>
    <property type="match status" value="1"/>
</dbReference>
<dbReference type="PANTHER" id="PTHR46558">
    <property type="entry name" value="TRACRIPTIONAL REGULATORY PROTEIN-RELATED-RELATED"/>
    <property type="match status" value="1"/>
</dbReference>
<evidence type="ECO:0000313" key="4">
    <source>
        <dbReference type="EMBL" id="MBE5023445.1"/>
    </source>
</evidence>
<sequence>MDVGSSIRELRQARGFTQEELAAALFVSRQTISHWESGRTTPDAQSLLLMSALFDVTIDELVRGDVETVVAVEAQERRRARVSYAAASGIGMVGAAVVAPALVAELGALGGALSLAPVVTALAVAGVSRARAAGSASLHVLRGALGSNVELRLHTEGSLHDLMVTVLDEKNEQPCLIRHTASVPRGERWKIEDASGARVARVAYRLIMTGAPLPSLEAKIDGVGTVTMRKSLRMRAGIAEVWELEGCDVSVEGDWLGEKVELAQANRPIASVEFNGQDARLRVPHGRHVLLALTLTFLLVLVRGEEQSI</sequence>
<dbReference type="InterPro" id="IPR001387">
    <property type="entry name" value="Cro/C1-type_HTH"/>
</dbReference>
<comment type="caution">
    <text evidence="4">The sequence shown here is derived from an EMBL/GenBank/DDBJ whole genome shotgun (WGS) entry which is preliminary data.</text>
</comment>
<dbReference type="SUPFAM" id="SSF47413">
    <property type="entry name" value="lambda repressor-like DNA-binding domains"/>
    <property type="match status" value="1"/>
</dbReference>
<organism evidence="4 5">
    <name type="scientific">Thermophilibacter gallinarum</name>
    <dbReference type="NCBI Taxonomy" id="2779357"/>
    <lineage>
        <taxon>Bacteria</taxon>
        <taxon>Bacillati</taxon>
        <taxon>Actinomycetota</taxon>
        <taxon>Coriobacteriia</taxon>
        <taxon>Coriobacteriales</taxon>
        <taxon>Atopobiaceae</taxon>
        <taxon>Thermophilibacter</taxon>
    </lineage>
</organism>
<dbReference type="Pfam" id="PF01381">
    <property type="entry name" value="HTH_3"/>
    <property type="match status" value="1"/>
</dbReference>
<keyword evidence="2" id="KW-0472">Membrane</keyword>
<evidence type="ECO:0000256" key="1">
    <source>
        <dbReference type="ARBA" id="ARBA00023125"/>
    </source>
</evidence>
<feature type="domain" description="HTH cro/C1-type" evidence="3">
    <location>
        <begin position="7"/>
        <end position="61"/>
    </location>
</feature>
<feature type="transmembrane region" description="Helical" evidence="2">
    <location>
        <begin position="82"/>
        <end position="102"/>
    </location>
</feature>
<dbReference type="RefSeq" id="WP_193528898.1">
    <property type="nucleotide sequence ID" value="NZ_JADCJZ010000001.1"/>
</dbReference>
<evidence type="ECO:0000259" key="3">
    <source>
        <dbReference type="PROSITE" id="PS50943"/>
    </source>
</evidence>
<protein>
    <submittedName>
        <fullName evidence="4">Helix-turn-helix transcriptional regulator</fullName>
    </submittedName>
</protein>
<proteinExistence type="predicted"/>
<feature type="transmembrane region" description="Helical" evidence="2">
    <location>
        <begin position="108"/>
        <end position="127"/>
    </location>
</feature>
<dbReference type="Gene3D" id="1.10.260.40">
    <property type="entry name" value="lambda repressor-like DNA-binding domains"/>
    <property type="match status" value="1"/>
</dbReference>
<evidence type="ECO:0000313" key="5">
    <source>
        <dbReference type="Proteomes" id="UP001194273"/>
    </source>
</evidence>
<keyword evidence="2" id="KW-0812">Transmembrane</keyword>
<name>A0ABR9QQV8_9ACTN</name>